<sequence length="164" mass="17799">MTRGNLRVIDDPKGERQATMLVGAVVPSWSRVSVDARVAPETLDQFIADAASQSGVDTDKPFMFVLEGTFSDARIHVINGACPVHARMQKIELAEDKRPFEKDMSEVTGKVIGVFAKDAVGKLTHPATSTHMHLLFTDKRTGNLATAHIEKIGLAKGAFVAFPK</sequence>
<organism evidence="1 2">
    <name type="scientific">Crateriforma conspicua</name>
    <dbReference type="NCBI Taxonomy" id="2527996"/>
    <lineage>
        <taxon>Bacteria</taxon>
        <taxon>Pseudomonadati</taxon>
        <taxon>Planctomycetota</taxon>
        <taxon>Planctomycetia</taxon>
        <taxon>Planctomycetales</taxon>
        <taxon>Planctomycetaceae</taxon>
        <taxon>Crateriforma</taxon>
    </lineage>
</organism>
<evidence type="ECO:0000313" key="2">
    <source>
        <dbReference type="Proteomes" id="UP000316476"/>
    </source>
</evidence>
<dbReference type="Gene3D" id="3.30.1330.80">
    <property type="entry name" value="Hypothetical protein, similar to alpha- acetolactate decarboxylase, domain 2"/>
    <property type="match status" value="1"/>
</dbReference>
<evidence type="ECO:0000313" key="1">
    <source>
        <dbReference type="EMBL" id="TWU64567.1"/>
    </source>
</evidence>
<dbReference type="SUPFAM" id="SSF117856">
    <property type="entry name" value="AF0104/ALDC/Ptd012-like"/>
    <property type="match status" value="1"/>
</dbReference>
<accession>A0A5C6FN64</accession>
<name>A0A5C6FN64_9PLAN</name>
<gene>
    <name evidence="1" type="ORF">V7x_01110</name>
</gene>
<evidence type="ECO:0008006" key="3">
    <source>
        <dbReference type="Google" id="ProtNLM"/>
    </source>
</evidence>
<dbReference type="Proteomes" id="UP000316476">
    <property type="component" value="Unassembled WGS sequence"/>
</dbReference>
<proteinExistence type="predicted"/>
<dbReference type="AlphaFoldDB" id="A0A5C6FN64"/>
<protein>
    <recommendedName>
        <fullName evidence="3">Acetolactate decarboxylase</fullName>
    </recommendedName>
</protein>
<dbReference type="EMBL" id="SJPZ01000001">
    <property type="protein sequence ID" value="TWU64567.1"/>
    <property type="molecule type" value="Genomic_DNA"/>
</dbReference>
<comment type="caution">
    <text evidence="1">The sequence shown here is derived from an EMBL/GenBank/DDBJ whole genome shotgun (WGS) entry which is preliminary data.</text>
</comment>
<reference evidence="1 2" key="1">
    <citation type="submission" date="2019-02" db="EMBL/GenBank/DDBJ databases">
        <title>Deep-cultivation of Planctomycetes and their phenomic and genomic characterization uncovers novel biology.</title>
        <authorList>
            <person name="Wiegand S."/>
            <person name="Jogler M."/>
            <person name="Boedeker C."/>
            <person name="Pinto D."/>
            <person name="Vollmers J."/>
            <person name="Rivas-Marin E."/>
            <person name="Kohn T."/>
            <person name="Peeters S.H."/>
            <person name="Heuer A."/>
            <person name="Rast P."/>
            <person name="Oberbeckmann S."/>
            <person name="Bunk B."/>
            <person name="Jeske O."/>
            <person name="Meyerdierks A."/>
            <person name="Storesund J.E."/>
            <person name="Kallscheuer N."/>
            <person name="Luecker S."/>
            <person name="Lage O.M."/>
            <person name="Pohl T."/>
            <person name="Merkel B.J."/>
            <person name="Hornburger P."/>
            <person name="Mueller R.-W."/>
            <person name="Bruemmer F."/>
            <person name="Labrenz M."/>
            <person name="Spormann A.M."/>
            <person name="Op Den Camp H."/>
            <person name="Overmann J."/>
            <person name="Amann R."/>
            <person name="Jetten M.S.M."/>
            <person name="Mascher T."/>
            <person name="Medema M.H."/>
            <person name="Devos D.P."/>
            <person name="Kaster A.-K."/>
            <person name="Ovreas L."/>
            <person name="Rohde M."/>
            <person name="Galperin M.Y."/>
            <person name="Jogler C."/>
        </authorList>
    </citation>
    <scope>NUCLEOTIDE SEQUENCE [LARGE SCALE GENOMIC DNA]</scope>
    <source>
        <strain evidence="1 2">V7</strain>
    </source>
</reference>